<keyword evidence="3" id="KW-1185">Reference proteome</keyword>
<proteinExistence type="predicted"/>
<evidence type="ECO:0000256" key="1">
    <source>
        <dbReference type="SAM" id="MobiDB-lite"/>
    </source>
</evidence>
<organism evidence="2 3">
    <name type="scientific">Iphiclides podalirius</name>
    <name type="common">scarce swallowtail</name>
    <dbReference type="NCBI Taxonomy" id="110791"/>
    <lineage>
        <taxon>Eukaryota</taxon>
        <taxon>Metazoa</taxon>
        <taxon>Ecdysozoa</taxon>
        <taxon>Arthropoda</taxon>
        <taxon>Hexapoda</taxon>
        <taxon>Insecta</taxon>
        <taxon>Pterygota</taxon>
        <taxon>Neoptera</taxon>
        <taxon>Endopterygota</taxon>
        <taxon>Lepidoptera</taxon>
        <taxon>Glossata</taxon>
        <taxon>Ditrysia</taxon>
        <taxon>Papilionoidea</taxon>
        <taxon>Papilionidae</taxon>
        <taxon>Papilioninae</taxon>
        <taxon>Iphiclides</taxon>
    </lineage>
</organism>
<evidence type="ECO:0000313" key="3">
    <source>
        <dbReference type="Proteomes" id="UP000837857"/>
    </source>
</evidence>
<dbReference type="EMBL" id="OW152816">
    <property type="protein sequence ID" value="CAH2066065.1"/>
    <property type="molecule type" value="Genomic_DNA"/>
</dbReference>
<evidence type="ECO:0000313" key="2">
    <source>
        <dbReference type="EMBL" id="CAH2066065.1"/>
    </source>
</evidence>
<feature type="region of interest" description="Disordered" evidence="1">
    <location>
        <begin position="172"/>
        <end position="191"/>
    </location>
</feature>
<sequence length="242" mass="27129">MRVARVTRKRKTKYTTGSSIADSRPIRTAERRWCQFIGLSETVFGLSEQLFRVHAFRRSMTFADMQATRRRKRCRARSRRAIKSSVREKQNGAVSLAAKAKRDPYSALQFRSLRALLRDPDAAGRHRGASNCWRVHAFCRSHPPGKLTNHGALFATLRTLPAGLSRFKPRQLTASPQSRTDVGGARRVSQRTGFVSDKRSARLRKCADMSALRGRAACTSQRGPLFCNAIDLAAVLGGDTRR</sequence>
<protein>
    <submittedName>
        <fullName evidence="2">Uncharacterized protein</fullName>
    </submittedName>
</protein>
<feature type="non-terminal residue" evidence="2">
    <location>
        <position position="1"/>
    </location>
</feature>
<reference evidence="2" key="1">
    <citation type="submission" date="2022-03" db="EMBL/GenBank/DDBJ databases">
        <authorList>
            <person name="Martin H S."/>
        </authorList>
    </citation>
    <scope>NUCLEOTIDE SEQUENCE</scope>
</reference>
<gene>
    <name evidence="2" type="ORF">IPOD504_LOCUS13261</name>
</gene>
<dbReference type="Proteomes" id="UP000837857">
    <property type="component" value="Chromosome 4"/>
</dbReference>
<name>A0ABN8IUS2_9NEOP</name>
<accession>A0ABN8IUS2</accession>